<dbReference type="OrthoDB" id="7274122at2"/>
<name>A0A023D7T6_ACIMT</name>
<dbReference type="EMBL" id="BAND01000081">
    <property type="protein sequence ID" value="GAJ29805.1"/>
    <property type="molecule type" value="Genomic_DNA"/>
</dbReference>
<comment type="caution">
    <text evidence="2">The sequence shown here is derived from an EMBL/GenBank/DDBJ whole genome shotgun (WGS) entry which is preliminary data.</text>
</comment>
<accession>A0A023D7T6</accession>
<reference evidence="2 3" key="2">
    <citation type="journal article" date="2014" name="FEMS Microbiol. Lett.">
        <title>Draft genomic DNA sequence of the facultatively methylotrophic bacterium Acidomonas methanolica type strain MB58.</title>
        <authorList>
            <person name="Higashiura N."/>
            <person name="Hadano H."/>
            <person name="Hirakawa H."/>
            <person name="Matsutani M."/>
            <person name="Takabe S."/>
            <person name="Matsushita K."/>
            <person name="Azuma Y."/>
        </authorList>
    </citation>
    <scope>NUCLEOTIDE SEQUENCE [LARGE SCALE GENOMIC DNA]</scope>
    <source>
        <strain evidence="2 3">MB58</strain>
    </source>
</reference>
<reference evidence="3" key="1">
    <citation type="journal article" date="2014" name="FEMS Microbiol. Lett.">
        <title>Draft Genomic DNA Sequence of the Facultatively Methylotrophic Bacterium Acidomonas methanolica type strain MB58.</title>
        <authorList>
            <person name="Higashiura N."/>
            <person name="Hadano H."/>
            <person name="Hirakawa H."/>
            <person name="Matsutani M."/>
            <person name="Takabe S."/>
            <person name="Matsushita K."/>
            <person name="Azuma Y."/>
        </authorList>
    </citation>
    <scope>NUCLEOTIDE SEQUENCE [LARGE SCALE GENOMIC DNA]</scope>
    <source>
        <strain evidence="3">MB58</strain>
    </source>
</reference>
<feature type="region of interest" description="Disordered" evidence="1">
    <location>
        <begin position="46"/>
        <end position="66"/>
    </location>
</feature>
<keyword evidence="3" id="KW-1185">Reference proteome</keyword>
<evidence type="ECO:0000313" key="2">
    <source>
        <dbReference type="EMBL" id="GAJ29805.1"/>
    </source>
</evidence>
<protein>
    <recommendedName>
        <fullName evidence="4">Anti-sigma factor NepR domain-containing protein</fullName>
    </recommendedName>
</protein>
<evidence type="ECO:0008006" key="4">
    <source>
        <dbReference type="Google" id="ProtNLM"/>
    </source>
</evidence>
<organism evidence="2 3">
    <name type="scientific">Acidomonas methanolica NBRC 104435</name>
    <dbReference type="NCBI Taxonomy" id="1231351"/>
    <lineage>
        <taxon>Bacteria</taxon>
        <taxon>Pseudomonadati</taxon>
        <taxon>Pseudomonadota</taxon>
        <taxon>Alphaproteobacteria</taxon>
        <taxon>Acetobacterales</taxon>
        <taxon>Acetobacteraceae</taxon>
        <taxon>Acidomonas</taxon>
    </lineage>
</organism>
<evidence type="ECO:0000313" key="3">
    <source>
        <dbReference type="Proteomes" id="UP000019760"/>
    </source>
</evidence>
<evidence type="ECO:0000256" key="1">
    <source>
        <dbReference type="SAM" id="MobiDB-lite"/>
    </source>
</evidence>
<gene>
    <name evidence="2" type="ORF">Amme_081_007</name>
</gene>
<sequence>MDIESEDQIVKFWIKQHFRARFGSIINEPVPDALLGLLRESNECTDFEIPDDRPHPNRPTSTAQEG</sequence>
<dbReference type="Proteomes" id="UP000019760">
    <property type="component" value="Unassembled WGS sequence"/>
</dbReference>
<dbReference type="AlphaFoldDB" id="A0A023D7T6"/>
<proteinExistence type="predicted"/>